<accession>A0AAV9VD86</accession>
<dbReference type="GO" id="GO:0003735">
    <property type="term" value="F:structural constituent of ribosome"/>
    <property type="evidence" value="ECO:0007669"/>
    <property type="project" value="InterPro"/>
</dbReference>
<dbReference type="Pfam" id="PF01084">
    <property type="entry name" value="Ribosomal_S18"/>
    <property type="match status" value="1"/>
</dbReference>
<keyword evidence="7" id="KW-1185">Reference proteome</keyword>
<feature type="region of interest" description="Disordered" evidence="5">
    <location>
        <begin position="260"/>
        <end position="285"/>
    </location>
</feature>
<evidence type="ECO:0000313" key="6">
    <source>
        <dbReference type="EMBL" id="KAK6359768.1"/>
    </source>
</evidence>
<reference evidence="6 7" key="1">
    <citation type="submission" date="2019-10" db="EMBL/GenBank/DDBJ databases">
        <authorList>
            <person name="Palmer J.M."/>
        </authorList>
    </citation>
    <scope>NUCLEOTIDE SEQUENCE [LARGE SCALE GENOMIC DNA]</scope>
    <source>
        <strain evidence="6 7">TWF696</strain>
    </source>
</reference>
<comment type="caution">
    <text evidence="6">The sequence shown here is derived from an EMBL/GenBank/DDBJ whole genome shotgun (WGS) entry which is preliminary data.</text>
</comment>
<evidence type="ECO:0000256" key="3">
    <source>
        <dbReference type="ARBA" id="ARBA00023274"/>
    </source>
</evidence>
<feature type="compositionally biased region" description="Low complexity" evidence="5">
    <location>
        <begin position="42"/>
        <end position="53"/>
    </location>
</feature>
<evidence type="ECO:0000256" key="1">
    <source>
        <dbReference type="ARBA" id="ARBA00005589"/>
    </source>
</evidence>
<dbReference type="GO" id="GO:0070181">
    <property type="term" value="F:small ribosomal subunit rRNA binding"/>
    <property type="evidence" value="ECO:0007669"/>
    <property type="project" value="TreeGrafter"/>
</dbReference>
<keyword evidence="3" id="KW-0687">Ribonucleoprotein</keyword>
<evidence type="ECO:0000256" key="2">
    <source>
        <dbReference type="ARBA" id="ARBA00022980"/>
    </source>
</evidence>
<dbReference type="EMBL" id="JAVHNQ010000001">
    <property type="protein sequence ID" value="KAK6359768.1"/>
    <property type="molecule type" value="Genomic_DNA"/>
</dbReference>
<dbReference type="FunFam" id="4.10.640.10:FF:000013">
    <property type="entry name" value="37S ribosomal protein S18"/>
    <property type="match status" value="1"/>
</dbReference>
<comment type="similarity">
    <text evidence="1">Belongs to the bacterial ribosomal protein bS18 family.</text>
</comment>
<name>A0AAV9VD86_9PEZI</name>
<protein>
    <recommendedName>
        <fullName evidence="4">Small ribosomal subunit protein bS18m</fullName>
    </recommendedName>
</protein>
<feature type="compositionally biased region" description="Low complexity" evidence="5">
    <location>
        <begin position="72"/>
        <end position="91"/>
    </location>
</feature>
<sequence>MPPRASAALVRAIPRDGPILSFLYPAASRRLLSSSVPRPQNSDGSGDSSGASSYQDRLAQTMIQNLPQQRQSSALPPLPDESASSSSAPPDGAQMSFQNMMRNKRAFETLHQVNGRTGALVDQMQELAIKRMDLERATHEKIDPEIFRYQAPIKQGSYMNPNDLSFEQFEKYQQSRRYHLKEDIFAILQESPIKYYKNFNLLKDFMTSAGRIKHRSVTGLSNTNQRKVAKAIRRAIGIGFLPSVYRHPLALLSEQRRQVEGFKDDRPRREDRPRDEVMRERFDSY</sequence>
<dbReference type="PANTHER" id="PTHR13479:SF40">
    <property type="entry name" value="SMALL RIBOSOMAL SUBUNIT PROTEIN BS18M"/>
    <property type="match status" value="1"/>
</dbReference>
<evidence type="ECO:0000256" key="5">
    <source>
        <dbReference type="SAM" id="MobiDB-lite"/>
    </source>
</evidence>
<dbReference type="SUPFAM" id="SSF46911">
    <property type="entry name" value="Ribosomal protein S18"/>
    <property type="match status" value="1"/>
</dbReference>
<evidence type="ECO:0000313" key="7">
    <source>
        <dbReference type="Proteomes" id="UP001375240"/>
    </source>
</evidence>
<dbReference type="GO" id="GO:0032543">
    <property type="term" value="P:mitochondrial translation"/>
    <property type="evidence" value="ECO:0007669"/>
    <property type="project" value="TreeGrafter"/>
</dbReference>
<dbReference type="AlphaFoldDB" id="A0AAV9VD86"/>
<proteinExistence type="inferred from homology"/>
<evidence type="ECO:0000256" key="4">
    <source>
        <dbReference type="ARBA" id="ARBA00035264"/>
    </source>
</evidence>
<keyword evidence="2" id="KW-0689">Ribosomal protein</keyword>
<dbReference type="Proteomes" id="UP001375240">
    <property type="component" value="Unassembled WGS sequence"/>
</dbReference>
<feature type="region of interest" description="Disordered" evidence="5">
    <location>
        <begin position="69"/>
        <end position="95"/>
    </location>
</feature>
<feature type="region of interest" description="Disordered" evidence="5">
    <location>
        <begin position="33"/>
        <end position="56"/>
    </location>
</feature>
<dbReference type="InterPro" id="IPR001648">
    <property type="entry name" value="Ribosomal_bS18"/>
</dbReference>
<organism evidence="6 7">
    <name type="scientific">Orbilia brochopaga</name>
    <dbReference type="NCBI Taxonomy" id="3140254"/>
    <lineage>
        <taxon>Eukaryota</taxon>
        <taxon>Fungi</taxon>
        <taxon>Dikarya</taxon>
        <taxon>Ascomycota</taxon>
        <taxon>Pezizomycotina</taxon>
        <taxon>Orbiliomycetes</taxon>
        <taxon>Orbiliales</taxon>
        <taxon>Orbiliaceae</taxon>
        <taxon>Orbilia</taxon>
    </lineage>
</organism>
<gene>
    <name evidence="6" type="ORF">TWF696_000907</name>
</gene>
<dbReference type="InterPro" id="IPR036870">
    <property type="entry name" value="Ribosomal_bS18_sf"/>
</dbReference>
<dbReference type="PANTHER" id="PTHR13479">
    <property type="entry name" value="30S RIBOSOMAL PROTEIN S18"/>
    <property type="match status" value="1"/>
</dbReference>
<dbReference type="Gene3D" id="4.10.640.10">
    <property type="entry name" value="Ribosomal protein S18"/>
    <property type="match status" value="1"/>
</dbReference>
<dbReference type="GO" id="GO:0005763">
    <property type="term" value="C:mitochondrial small ribosomal subunit"/>
    <property type="evidence" value="ECO:0007669"/>
    <property type="project" value="TreeGrafter"/>
</dbReference>